<dbReference type="PROSITE" id="PS51318">
    <property type="entry name" value="TAT"/>
    <property type="match status" value="1"/>
</dbReference>
<dbReference type="AlphaFoldDB" id="A0A5B8L6C4"/>
<proteinExistence type="predicted"/>
<feature type="domain" description="ABC transporter substrate-binding protein PnrA-like" evidence="2">
    <location>
        <begin position="36"/>
        <end position="316"/>
    </location>
</feature>
<accession>A0A5B8L6C4</accession>
<protein>
    <submittedName>
        <fullName evidence="3">BMP family ABC transporter substrate-binding protein</fullName>
    </submittedName>
</protein>
<dbReference type="Gene3D" id="3.40.50.2300">
    <property type="match status" value="2"/>
</dbReference>
<dbReference type="KEGG" id="niy:FQ775_09790"/>
<dbReference type="PANTHER" id="PTHR43208:SF1">
    <property type="entry name" value="ABC TRANSPORTER SUBSTRATE-BINDING PROTEIN"/>
    <property type="match status" value="1"/>
</dbReference>
<dbReference type="InterPro" id="IPR006311">
    <property type="entry name" value="TAT_signal"/>
</dbReference>
<dbReference type="Proteomes" id="UP000321389">
    <property type="component" value="Chromosome"/>
</dbReference>
<dbReference type="PANTHER" id="PTHR43208">
    <property type="entry name" value="ABC TRANSPORTER SUBSTRATE-BINDING PROTEIN"/>
    <property type="match status" value="1"/>
</dbReference>
<keyword evidence="4" id="KW-1185">Reference proteome</keyword>
<sequence>MMKMTRRDILGYGGATGALVLAGGFASSARAQEAMKIAIVNSSPANEVGWSKQHELATKALKAEKGDAVSLTVLDSIFNPQDAERVFRQLASEGNQLIIGTSFSLGAPMHKVAPRFPDIAFEHCAGITTGKNIGVFDAKYHEGNYVSGVAAAHMTKSKKLGWVLSFPVPAILSPVNAFLQGARSVDPEITCNVIFLNTWYDPGKEKEAARALLSQGCDVIGAMTDTGVTAQASADKGAYVVAFGSDHSQFAPEHHLTACTFDWSSYYIGATTDVANGTWEAKYRWGGIAEGVIKMSPYSEVIPASVRDELKAIEQRIASGDLNPFTGEIKDQNGQVKVESGAVLSDEEIRGMDWLVEGMIGTMG</sequence>
<gene>
    <name evidence="3" type="ORF">FQ775_09790</name>
</gene>
<evidence type="ECO:0000313" key="3">
    <source>
        <dbReference type="EMBL" id="QDZ03273.1"/>
    </source>
</evidence>
<evidence type="ECO:0000256" key="1">
    <source>
        <dbReference type="ARBA" id="ARBA00022729"/>
    </source>
</evidence>
<dbReference type="GO" id="GO:0005886">
    <property type="term" value="C:plasma membrane"/>
    <property type="evidence" value="ECO:0007669"/>
    <property type="project" value="InterPro"/>
</dbReference>
<reference evidence="3" key="1">
    <citation type="submission" date="2020-04" db="EMBL/GenBank/DDBJ databases">
        <title>Nitratireductor sp. nov. isolated from mangrove soil.</title>
        <authorList>
            <person name="Ye Y."/>
        </authorList>
    </citation>
    <scope>NUCLEOTIDE SEQUENCE</scope>
    <source>
        <strain evidence="3">SY7</strain>
    </source>
</reference>
<dbReference type="InterPro" id="IPR052910">
    <property type="entry name" value="ABC-Purine-Binding"/>
</dbReference>
<dbReference type="Pfam" id="PF02608">
    <property type="entry name" value="Bmp"/>
    <property type="match status" value="1"/>
</dbReference>
<dbReference type="OrthoDB" id="9781639at2"/>
<evidence type="ECO:0000313" key="4">
    <source>
        <dbReference type="Proteomes" id="UP000321389"/>
    </source>
</evidence>
<dbReference type="InterPro" id="IPR003760">
    <property type="entry name" value="PnrA-like"/>
</dbReference>
<dbReference type="EMBL" id="CP042301">
    <property type="protein sequence ID" value="QDZ03273.1"/>
    <property type="molecule type" value="Genomic_DNA"/>
</dbReference>
<evidence type="ECO:0000259" key="2">
    <source>
        <dbReference type="Pfam" id="PF02608"/>
    </source>
</evidence>
<keyword evidence="1" id="KW-0732">Signal</keyword>
<dbReference type="CDD" id="cd19963">
    <property type="entry name" value="PBP1_BMP-like"/>
    <property type="match status" value="1"/>
</dbReference>
<name>A0A5B8L6C4_9HYPH</name>
<organism evidence="3 4">
    <name type="scientific">Nitratireductor mangrovi</name>
    <dbReference type="NCBI Taxonomy" id="2599600"/>
    <lineage>
        <taxon>Bacteria</taxon>
        <taxon>Pseudomonadati</taxon>
        <taxon>Pseudomonadota</taxon>
        <taxon>Alphaproteobacteria</taxon>
        <taxon>Hyphomicrobiales</taxon>
        <taxon>Phyllobacteriaceae</taxon>
        <taxon>Nitratireductor</taxon>
    </lineage>
</organism>